<dbReference type="EMBL" id="REFZ01000069">
    <property type="protein sequence ID" value="RQG93708.1"/>
    <property type="molecule type" value="Genomic_DNA"/>
</dbReference>
<evidence type="ECO:0000313" key="1">
    <source>
        <dbReference type="EMBL" id="RQG93708.1"/>
    </source>
</evidence>
<dbReference type="AlphaFoldDB" id="A0A3N6LU10"/>
<gene>
    <name evidence="1" type="ORF">EA472_22495</name>
</gene>
<keyword evidence="2" id="KW-1185">Reference proteome</keyword>
<accession>A0A3N6LU10</accession>
<reference evidence="1 2" key="1">
    <citation type="submission" date="2018-10" db="EMBL/GenBank/DDBJ databases">
        <title>Natrarchaeobius chitinivorans gen. nov., sp. nov., and Natrarchaeobius haloalkaliphilus sp. nov., alkaliphilic, chitin-utilizing haloarchaea from hypersaline alkaline lakes.</title>
        <authorList>
            <person name="Sorokin D.Y."/>
            <person name="Elcheninov A.G."/>
            <person name="Kostrikina N.A."/>
            <person name="Bale N.J."/>
            <person name="Sinninghe Damste J.S."/>
            <person name="Khijniak T.V."/>
            <person name="Kublanov I.V."/>
            <person name="Toshchakov S.V."/>
        </authorList>
    </citation>
    <scope>NUCLEOTIDE SEQUENCE [LARGE SCALE GENOMIC DNA]</scope>
    <source>
        <strain evidence="1 2">AArcht7</strain>
    </source>
</reference>
<dbReference type="Proteomes" id="UP000281431">
    <property type="component" value="Unassembled WGS sequence"/>
</dbReference>
<sequence length="98" mass="10749">MTTQTNPDDETTTKTFDLFLVIDWKNDSVRHRKTEPDDLAPTQLAIPVSIDVNVPEVTVPTIEAAIDVPAASVEQSVVQETRELADDRGLLEGADTDD</sequence>
<comment type="caution">
    <text evidence="1">The sequence shown here is derived from an EMBL/GenBank/DDBJ whole genome shotgun (WGS) entry which is preliminary data.</text>
</comment>
<name>A0A3N6LU10_NATCH</name>
<organism evidence="1 2">
    <name type="scientific">Natrarchaeobius chitinivorans</name>
    <dbReference type="NCBI Taxonomy" id="1679083"/>
    <lineage>
        <taxon>Archaea</taxon>
        <taxon>Methanobacteriati</taxon>
        <taxon>Methanobacteriota</taxon>
        <taxon>Stenosarchaea group</taxon>
        <taxon>Halobacteria</taxon>
        <taxon>Halobacteriales</taxon>
        <taxon>Natrialbaceae</taxon>
        <taxon>Natrarchaeobius</taxon>
    </lineage>
</organism>
<protein>
    <submittedName>
        <fullName evidence="1">Uncharacterized protein</fullName>
    </submittedName>
</protein>
<evidence type="ECO:0000313" key="2">
    <source>
        <dbReference type="Proteomes" id="UP000281431"/>
    </source>
</evidence>
<proteinExistence type="predicted"/>
<dbReference type="OrthoDB" id="379025at2157"/>